<proteinExistence type="predicted"/>
<protein>
    <submittedName>
        <fullName evidence="2">PIP5K5 protein</fullName>
    </submittedName>
</protein>
<gene>
    <name evidence="2" type="primary">PIP5K5</name>
    <name evidence="2" type="ORF">SNEC2469_LOCUS9600</name>
</gene>
<dbReference type="SUPFAM" id="SSF82185">
    <property type="entry name" value="Histone H3 K4-specific methyltransferase SET7/9 N-terminal domain"/>
    <property type="match status" value="1"/>
</dbReference>
<dbReference type="PANTHER" id="PTHR23084">
    <property type="entry name" value="PHOSPHATIDYLINOSITOL-4-PHOSPHATE 5-KINASE RELATED"/>
    <property type="match status" value="1"/>
</dbReference>
<sequence>MLWRGISGCVPKRKTGKFALQGNLNVAIIWGGVGALAAQKTRGRAIMPSWWEKRAGNDWRGSPRGSASERLVHELKVFPNHNTYNGAWLNGRCHGDGLYTWSDGSEYAGEFREGLMWGQGEKRWSNGRRYCGEWVQDMMWGNGEMH</sequence>
<name>A0A812PSM3_9DINO</name>
<comment type="caution">
    <text evidence="2">The sequence shown here is derived from an EMBL/GenBank/DDBJ whole genome shotgun (WGS) entry which is preliminary data.</text>
</comment>
<dbReference type="EMBL" id="CAJNJA010015499">
    <property type="protein sequence ID" value="CAE7362851.1"/>
    <property type="molecule type" value="Genomic_DNA"/>
</dbReference>
<keyword evidence="3" id="KW-1185">Reference proteome</keyword>
<dbReference type="SMART" id="SM00698">
    <property type="entry name" value="MORN"/>
    <property type="match status" value="3"/>
</dbReference>
<organism evidence="2 3">
    <name type="scientific">Symbiodinium necroappetens</name>
    <dbReference type="NCBI Taxonomy" id="1628268"/>
    <lineage>
        <taxon>Eukaryota</taxon>
        <taxon>Sar</taxon>
        <taxon>Alveolata</taxon>
        <taxon>Dinophyceae</taxon>
        <taxon>Suessiales</taxon>
        <taxon>Symbiodiniaceae</taxon>
        <taxon>Symbiodinium</taxon>
    </lineage>
</organism>
<dbReference type="OrthoDB" id="406044at2759"/>
<reference evidence="2" key="1">
    <citation type="submission" date="2021-02" db="EMBL/GenBank/DDBJ databases">
        <authorList>
            <person name="Dougan E. K."/>
            <person name="Rhodes N."/>
            <person name="Thang M."/>
            <person name="Chan C."/>
        </authorList>
    </citation>
    <scope>NUCLEOTIDE SEQUENCE</scope>
</reference>
<accession>A0A812PSM3</accession>
<evidence type="ECO:0000313" key="3">
    <source>
        <dbReference type="Proteomes" id="UP000601435"/>
    </source>
</evidence>
<evidence type="ECO:0000313" key="2">
    <source>
        <dbReference type="EMBL" id="CAE7362851.1"/>
    </source>
</evidence>
<dbReference type="PANTHER" id="PTHR23084:SF179">
    <property type="entry name" value="OS10G0565000 PROTEIN"/>
    <property type="match status" value="1"/>
</dbReference>
<keyword evidence="1" id="KW-0677">Repeat</keyword>
<dbReference type="Gene3D" id="2.20.110.10">
    <property type="entry name" value="Histone H3 K4-specific methyltransferase SET7/9 N-terminal domain"/>
    <property type="match status" value="1"/>
</dbReference>
<dbReference type="AlphaFoldDB" id="A0A812PSM3"/>
<evidence type="ECO:0000256" key="1">
    <source>
        <dbReference type="ARBA" id="ARBA00022737"/>
    </source>
</evidence>
<dbReference type="InterPro" id="IPR003409">
    <property type="entry name" value="MORN"/>
</dbReference>
<dbReference type="Pfam" id="PF02493">
    <property type="entry name" value="MORN"/>
    <property type="match status" value="3"/>
</dbReference>
<dbReference type="Proteomes" id="UP000601435">
    <property type="component" value="Unassembled WGS sequence"/>
</dbReference>